<reference evidence="3 4" key="1">
    <citation type="submission" date="2016-06" db="EMBL/GenBank/DDBJ databases">
        <authorList>
            <person name="Kjaerup R.B."/>
            <person name="Dalgaard T.S."/>
            <person name="Juul-Madsen H.R."/>
        </authorList>
    </citation>
    <scope>NUCLEOTIDE SEQUENCE [LARGE SCALE GENOMIC DNA]</scope>
    <source>
        <strain evidence="3 4">DSM 45577</strain>
    </source>
</reference>
<evidence type="ECO:0000313" key="4">
    <source>
        <dbReference type="Proteomes" id="UP000198937"/>
    </source>
</evidence>
<dbReference type="SUPFAM" id="SSF51294">
    <property type="entry name" value="Hedgehog/intein (Hint) domain"/>
    <property type="match status" value="1"/>
</dbReference>
<feature type="compositionally biased region" description="Basic and acidic residues" evidence="1">
    <location>
        <begin position="78"/>
        <end position="88"/>
    </location>
</feature>
<keyword evidence="4" id="KW-1185">Reference proteome</keyword>
<organism evidence="3 4">
    <name type="scientific">Micromonospora yangpuensis</name>
    <dbReference type="NCBI Taxonomy" id="683228"/>
    <lineage>
        <taxon>Bacteria</taxon>
        <taxon>Bacillati</taxon>
        <taxon>Actinomycetota</taxon>
        <taxon>Actinomycetes</taxon>
        <taxon>Micromonosporales</taxon>
        <taxon>Micromonosporaceae</taxon>
        <taxon>Micromonospora</taxon>
    </lineage>
</organism>
<evidence type="ECO:0000256" key="1">
    <source>
        <dbReference type="SAM" id="MobiDB-lite"/>
    </source>
</evidence>
<evidence type="ECO:0000259" key="2">
    <source>
        <dbReference type="PROSITE" id="PS51148"/>
    </source>
</evidence>
<dbReference type="InterPro" id="IPR036844">
    <property type="entry name" value="Hint_dom_sf"/>
</dbReference>
<proteinExistence type="predicted"/>
<evidence type="ECO:0000313" key="3">
    <source>
        <dbReference type="EMBL" id="SCL62217.1"/>
    </source>
</evidence>
<dbReference type="InterPro" id="IPR003652">
    <property type="entry name" value="Ataxin_AXH_dom"/>
</dbReference>
<dbReference type="EMBL" id="FMIA01000002">
    <property type="protein sequence ID" value="SCL62217.1"/>
    <property type="molecule type" value="Genomic_DNA"/>
</dbReference>
<sequence>MPGTTVLMADGGYRAIEDVEVGDEVVATDPELGVTEARPVVDLIVGDGEKQLVEVTVDTDGDAGSAAGAVIATGGHPLWEDDRGRSADVEGLSGQPGRL</sequence>
<protein>
    <recommendedName>
        <fullName evidence="2">AXH domain-containing protein</fullName>
    </recommendedName>
</protein>
<dbReference type="STRING" id="683228.GA0070617_4871"/>
<accession>A0A1C6V7U3</accession>
<dbReference type="RefSeq" id="WP_091443071.1">
    <property type="nucleotide sequence ID" value="NZ_BMMJ01000010.1"/>
</dbReference>
<gene>
    <name evidence="3" type="ORF">GA0070617_4871</name>
</gene>
<name>A0A1C6V7U3_9ACTN</name>
<dbReference type="CDD" id="cd00081">
    <property type="entry name" value="Hint"/>
    <property type="match status" value="1"/>
</dbReference>
<feature type="region of interest" description="Disordered" evidence="1">
    <location>
        <begin position="74"/>
        <end position="99"/>
    </location>
</feature>
<dbReference type="Proteomes" id="UP000198937">
    <property type="component" value="Unassembled WGS sequence"/>
</dbReference>
<dbReference type="PROSITE" id="PS51148">
    <property type="entry name" value="AXH"/>
    <property type="match status" value="1"/>
</dbReference>
<dbReference type="OrthoDB" id="4981820at2"/>
<dbReference type="AlphaFoldDB" id="A0A1C6V7U3"/>
<dbReference type="GO" id="GO:0003723">
    <property type="term" value="F:RNA binding"/>
    <property type="evidence" value="ECO:0007669"/>
    <property type="project" value="InterPro"/>
</dbReference>
<dbReference type="Gene3D" id="2.170.16.10">
    <property type="entry name" value="Hedgehog/Intein (Hint) domain"/>
    <property type="match status" value="1"/>
</dbReference>
<feature type="domain" description="AXH" evidence="2">
    <location>
        <begin position="1"/>
        <end position="99"/>
    </location>
</feature>